<dbReference type="AlphaFoldDB" id="A0A5B7IBK1"/>
<accession>A0A5B7IBK1</accession>
<comment type="caution">
    <text evidence="1">The sequence shown here is derived from an EMBL/GenBank/DDBJ whole genome shotgun (WGS) entry which is preliminary data.</text>
</comment>
<proteinExistence type="predicted"/>
<keyword evidence="2" id="KW-1185">Reference proteome</keyword>
<dbReference type="Proteomes" id="UP000324222">
    <property type="component" value="Unassembled WGS sequence"/>
</dbReference>
<sequence length="86" mass="9334">MRRDTAGLSNWRATVDLHGAFVVRLPVWRVQVEGVRVARRGLGVDGDQGGAVLQSHHPHLQQAFQRPGPEGVVASSAVSQVFLRGK</sequence>
<dbReference type="EMBL" id="VSRR010050679">
    <property type="protein sequence ID" value="MPC79269.1"/>
    <property type="molecule type" value="Genomic_DNA"/>
</dbReference>
<reference evidence="1 2" key="1">
    <citation type="submission" date="2019-05" db="EMBL/GenBank/DDBJ databases">
        <title>Another draft genome of Portunus trituberculatus and its Hox gene families provides insights of decapod evolution.</title>
        <authorList>
            <person name="Jeong J.-H."/>
            <person name="Song I."/>
            <person name="Kim S."/>
            <person name="Choi T."/>
            <person name="Kim D."/>
            <person name="Ryu S."/>
            <person name="Kim W."/>
        </authorList>
    </citation>
    <scope>NUCLEOTIDE SEQUENCE [LARGE SCALE GENOMIC DNA]</scope>
    <source>
        <tissue evidence="1">Muscle</tissue>
    </source>
</reference>
<name>A0A5B7IBK1_PORTR</name>
<evidence type="ECO:0000313" key="2">
    <source>
        <dbReference type="Proteomes" id="UP000324222"/>
    </source>
</evidence>
<protein>
    <submittedName>
        <fullName evidence="1">Uncharacterized protein</fullName>
    </submittedName>
</protein>
<evidence type="ECO:0000313" key="1">
    <source>
        <dbReference type="EMBL" id="MPC79269.1"/>
    </source>
</evidence>
<gene>
    <name evidence="1" type="ORF">E2C01_073787</name>
</gene>
<organism evidence="1 2">
    <name type="scientific">Portunus trituberculatus</name>
    <name type="common">Swimming crab</name>
    <name type="synonym">Neptunus trituberculatus</name>
    <dbReference type="NCBI Taxonomy" id="210409"/>
    <lineage>
        <taxon>Eukaryota</taxon>
        <taxon>Metazoa</taxon>
        <taxon>Ecdysozoa</taxon>
        <taxon>Arthropoda</taxon>
        <taxon>Crustacea</taxon>
        <taxon>Multicrustacea</taxon>
        <taxon>Malacostraca</taxon>
        <taxon>Eumalacostraca</taxon>
        <taxon>Eucarida</taxon>
        <taxon>Decapoda</taxon>
        <taxon>Pleocyemata</taxon>
        <taxon>Brachyura</taxon>
        <taxon>Eubrachyura</taxon>
        <taxon>Portunoidea</taxon>
        <taxon>Portunidae</taxon>
        <taxon>Portuninae</taxon>
        <taxon>Portunus</taxon>
    </lineage>
</organism>